<keyword evidence="3" id="KW-1185">Reference proteome</keyword>
<gene>
    <name evidence="2" type="ORF">EAH_00021410</name>
</gene>
<accession>U6GC24</accession>
<feature type="compositionally biased region" description="Low complexity" evidence="1">
    <location>
        <begin position="272"/>
        <end position="287"/>
    </location>
</feature>
<reference evidence="2" key="2">
    <citation type="submission" date="2013-10" db="EMBL/GenBank/DDBJ databases">
        <authorList>
            <person name="Aslett M."/>
        </authorList>
    </citation>
    <scope>NUCLEOTIDE SEQUENCE</scope>
    <source>
        <strain evidence="2">Houghton</strain>
    </source>
</reference>
<organism evidence="2 3">
    <name type="scientific">Eimeria acervulina</name>
    <name type="common">Coccidian parasite</name>
    <dbReference type="NCBI Taxonomy" id="5801"/>
    <lineage>
        <taxon>Eukaryota</taxon>
        <taxon>Sar</taxon>
        <taxon>Alveolata</taxon>
        <taxon>Apicomplexa</taxon>
        <taxon>Conoidasida</taxon>
        <taxon>Coccidia</taxon>
        <taxon>Eucoccidiorida</taxon>
        <taxon>Eimeriorina</taxon>
        <taxon>Eimeriidae</taxon>
        <taxon>Eimeria</taxon>
    </lineage>
</organism>
<evidence type="ECO:0000256" key="1">
    <source>
        <dbReference type="SAM" id="MobiDB-lite"/>
    </source>
</evidence>
<dbReference type="GeneID" id="25270211"/>
<feature type="region of interest" description="Disordered" evidence="1">
    <location>
        <begin position="68"/>
        <end position="89"/>
    </location>
</feature>
<protein>
    <submittedName>
        <fullName evidence="2">Uncharacterized protein</fullName>
    </submittedName>
</protein>
<evidence type="ECO:0000313" key="2">
    <source>
        <dbReference type="EMBL" id="CDI77067.1"/>
    </source>
</evidence>
<dbReference type="VEuPathDB" id="ToxoDB:EAH_00021410"/>
<dbReference type="AlphaFoldDB" id="U6GC24"/>
<evidence type="ECO:0000313" key="3">
    <source>
        <dbReference type="Proteomes" id="UP000018050"/>
    </source>
</evidence>
<reference evidence="2" key="1">
    <citation type="submission" date="2013-10" db="EMBL/GenBank/DDBJ databases">
        <title>Genomic analysis of the causative agents of coccidiosis in chickens.</title>
        <authorList>
            <person name="Reid A.J."/>
            <person name="Blake D."/>
            <person name="Billington K."/>
            <person name="Browne H."/>
            <person name="Dunn M."/>
            <person name="Hung S."/>
            <person name="Kawahara F."/>
            <person name="Miranda-Saavedra D."/>
            <person name="Mourier T."/>
            <person name="Nagra H."/>
            <person name="Otto T.D."/>
            <person name="Rawlings N."/>
            <person name="Sanchez A."/>
            <person name="Sanders M."/>
            <person name="Subramaniam C."/>
            <person name="Tay Y."/>
            <person name="Dear P."/>
            <person name="Doerig C."/>
            <person name="Gruber A."/>
            <person name="Parkinson J."/>
            <person name="Shirley M."/>
            <person name="Wan K.L."/>
            <person name="Berriman M."/>
            <person name="Tomley F."/>
            <person name="Pain A."/>
        </authorList>
    </citation>
    <scope>NUCLEOTIDE SEQUENCE</scope>
    <source>
        <strain evidence="2">Houghton</strain>
    </source>
</reference>
<dbReference type="OrthoDB" id="363455at2759"/>
<dbReference type="RefSeq" id="XP_013252508.1">
    <property type="nucleotide sequence ID" value="XM_013397054.1"/>
</dbReference>
<sequence>MTLSALRRSALVRQFCWDRSIPAHGYRPLMVAGQPILTEDRSILAWDRSIPGGDRTIPGGDQVAMTQDRSIPGGDRSIPTWDRSIPKGGRPIPFTRSAWREAQSSVNCVFGSWGAFLAAEPFNELFFVINNDAAGVSTDAPAAQQQQQEKQQQRQQQQQLLLAPRLVAPDQLDVILKRGSRLLHRKLEAELSIHWRQGKPELPDETKKQIDRWLHREPLPEELQTWSRSKDFYKIHDERHQFKLRLRKERKKAELQRRLQVAAAKRMEEKQQQLQQQQQLLQQQQQR</sequence>
<proteinExistence type="predicted"/>
<name>U6GC24_EIMAC</name>
<dbReference type="EMBL" id="HG670536">
    <property type="protein sequence ID" value="CDI77067.1"/>
    <property type="molecule type" value="Genomic_DNA"/>
</dbReference>
<dbReference type="Proteomes" id="UP000018050">
    <property type="component" value="Unassembled WGS sequence"/>
</dbReference>
<feature type="region of interest" description="Disordered" evidence="1">
    <location>
        <begin position="268"/>
        <end position="287"/>
    </location>
</feature>